<keyword evidence="3" id="KW-0378">Hydrolase</keyword>
<dbReference type="InterPro" id="IPR006034">
    <property type="entry name" value="Asparaginase/glutaminase-like"/>
</dbReference>
<dbReference type="PROSITE" id="PS00917">
    <property type="entry name" value="ASN_GLN_ASE_2"/>
    <property type="match status" value="1"/>
</dbReference>
<keyword evidence="9" id="KW-1185">Reference proteome</keyword>
<dbReference type="EC" id="3.5.1.1" evidence="2"/>
<comment type="similarity">
    <text evidence="1">Belongs to the asparaginase 1 family.</text>
</comment>
<dbReference type="Gene3D" id="3.40.50.40">
    <property type="match status" value="1"/>
</dbReference>
<dbReference type="KEGG" id="pya:PYCH_17370"/>
<dbReference type="RefSeq" id="WP_013906452.1">
    <property type="nucleotide sequence ID" value="NC_015680.1"/>
</dbReference>
<dbReference type="PANTHER" id="PTHR11707">
    <property type="entry name" value="L-ASPARAGINASE"/>
    <property type="match status" value="1"/>
</dbReference>
<dbReference type="Pfam" id="PF17763">
    <property type="entry name" value="Asparaginase_C"/>
    <property type="match status" value="1"/>
</dbReference>
<feature type="domain" description="L-asparaginase N-terminal" evidence="6">
    <location>
        <begin position="2"/>
        <end position="186"/>
    </location>
</feature>
<evidence type="ECO:0000256" key="3">
    <source>
        <dbReference type="ARBA" id="ARBA00022801"/>
    </source>
</evidence>
<dbReference type="InterPro" id="IPR027474">
    <property type="entry name" value="L-asparaginase_N"/>
</dbReference>
<dbReference type="SFLD" id="SFLDS00057">
    <property type="entry name" value="Glutaminase/Asparaginase"/>
    <property type="match status" value="1"/>
</dbReference>
<dbReference type="Proteomes" id="UP000008386">
    <property type="component" value="Chromosome"/>
</dbReference>
<dbReference type="GO" id="GO:0006520">
    <property type="term" value="P:amino acid metabolic process"/>
    <property type="evidence" value="ECO:0007669"/>
    <property type="project" value="InterPro"/>
</dbReference>
<dbReference type="InterPro" id="IPR006033">
    <property type="entry name" value="AsnA_fam"/>
</dbReference>
<dbReference type="EMBL" id="CP002779">
    <property type="protein sequence ID" value="AEH25396.1"/>
    <property type="molecule type" value="Genomic_DNA"/>
</dbReference>
<sequence>MRLLILGMGGTIASVPSEEGYESSLSVEEILRLAGLELKWEVEARDLLNIDSTLIQPEDWVLLAETVFEAFEEFDGVVITHGTDTLAYTASMLSFMVRNPPVPIVLTGAMRPITEPGSDAPRNLWTALRFAIEGVPGVYVAFMDKVMLGVRVSKVRAVGLNAFQSINYPDIAYVKGNRIHWNAKPPKLEGEPVLDTRHEPRVLVLRLVPGMEGDVLEAALELGYRGIVLEGYGVGGIPYRGRDLLDVVRRVATEIPVVMTTQTLYDGVDLTKYKVGRKALEVGVIPAGDMTKEATITKLMWILGHTRDVGEVRRLMLTNMVGEIGKSA</sequence>
<dbReference type="InterPro" id="IPR027473">
    <property type="entry name" value="L-asparaginase_C"/>
</dbReference>
<dbReference type="Gene3D" id="3.40.50.1170">
    <property type="entry name" value="L-asparaginase, N-terminal domain"/>
    <property type="match status" value="1"/>
</dbReference>
<evidence type="ECO:0000259" key="6">
    <source>
        <dbReference type="Pfam" id="PF00710"/>
    </source>
</evidence>
<dbReference type="SMR" id="F8AHM4"/>
<gene>
    <name evidence="8" type="ordered locus">PYCH_17370</name>
</gene>
<evidence type="ECO:0000256" key="4">
    <source>
        <dbReference type="ARBA" id="ARBA00070292"/>
    </source>
</evidence>
<evidence type="ECO:0000256" key="5">
    <source>
        <dbReference type="PROSITE-ProRule" id="PRU10100"/>
    </source>
</evidence>
<dbReference type="HOGENOM" id="CLU_019134_2_3_2"/>
<dbReference type="Pfam" id="PF00710">
    <property type="entry name" value="Asparaginase"/>
    <property type="match status" value="1"/>
</dbReference>
<dbReference type="PRINTS" id="PR00139">
    <property type="entry name" value="ASNGLNASE"/>
</dbReference>
<dbReference type="SUPFAM" id="SSF53774">
    <property type="entry name" value="Glutaminase/Asparaginase"/>
    <property type="match status" value="1"/>
</dbReference>
<evidence type="ECO:0000313" key="8">
    <source>
        <dbReference type="EMBL" id="AEH25396.1"/>
    </source>
</evidence>
<dbReference type="GO" id="GO:0004067">
    <property type="term" value="F:asparaginase activity"/>
    <property type="evidence" value="ECO:0007669"/>
    <property type="project" value="UniProtKB-UniRule"/>
</dbReference>
<dbReference type="CDD" id="cd08963">
    <property type="entry name" value="L-asparaginase_I"/>
    <property type="match status" value="1"/>
</dbReference>
<dbReference type="InterPro" id="IPR036152">
    <property type="entry name" value="Asp/glu_Ase-like_sf"/>
</dbReference>
<dbReference type="NCBIfam" id="TIGR00519">
    <property type="entry name" value="asnASE_I"/>
    <property type="match status" value="1"/>
</dbReference>
<dbReference type="PANTHER" id="PTHR11707:SF28">
    <property type="entry name" value="60 KDA LYSOPHOSPHOLIPASE"/>
    <property type="match status" value="1"/>
</dbReference>
<dbReference type="InterPro" id="IPR041725">
    <property type="entry name" value="L-asparaginase_I"/>
</dbReference>
<name>F8AHM4_PYRYC</name>
<evidence type="ECO:0000256" key="2">
    <source>
        <dbReference type="ARBA" id="ARBA00012920"/>
    </source>
</evidence>
<feature type="active site" evidence="5">
    <location>
        <position position="83"/>
    </location>
</feature>
<organism evidence="8 9">
    <name type="scientific">Pyrococcus yayanosii (strain CH1 / JCM 16557)</name>
    <dbReference type="NCBI Taxonomy" id="529709"/>
    <lineage>
        <taxon>Archaea</taxon>
        <taxon>Methanobacteriati</taxon>
        <taxon>Methanobacteriota</taxon>
        <taxon>Thermococci</taxon>
        <taxon>Thermococcales</taxon>
        <taxon>Thermococcaceae</taxon>
        <taxon>Pyrococcus</taxon>
    </lineage>
</organism>
<protein>
    <recommendedName>
        <fullName evidence="4">L-asparaginase</fullName>
        <ecNumber evidence="2">3.5.1.1</ecNumber>
    </recommendedName>
</protein>
<dbReference type="FunFam" id="3.40.50.1170:FF:000001">
    <property type="entry name" value="L-asparaginase 2"/>
    <property type="match status" value="1"/>
</dbReference>
<reference evidence="8 9" key="1">
    <citation type="journal article" date="2011" name="J. Bacteriol.">
        <title>Complete genome sequence of the obligate piezophilic hyperthermophilic archaeon Pyrococcus yayanosii CH1.</title>
        <authorList>
            <person name="Jun X."/>
            <person name="Lupeng L."/>
            <person name="Minjuan X."/>
            <person name="Oger P."/>
            <person name="Fengping W."/>
            <person name="Jebbar M."/>
            <person name="Xiang X."/>
        </authorList>
    </citation>
    <scope>NUCLEOTIDE SEQUENCE [LARGE SCALE GENOMIC DNA]</scope>
    <source>
        <strain evidence="9">CH1 / JCM 16557</strain>
    </source>
</reference>
<dbReference type="PIRSF" id="PIRSF500176">
    <property type="entry name" value="L_ASNase"/>
    <property type="match status" value="1"/>
</dbReference>
<accession>F8AHM4</accession>
<proteinExistence type="inferred from homology"/>
<feature type="domain" description="Asparaginase/glutaminase C-terminal" evidence="7">
    <location>
        <begin position="201"/>
        <end position="316"/>
    </location>
</feature>
<dbReference type="GeneID" id="10838300"/>
<dbReference type="STRING" id="529709.PYCH_17370"/>
<dbReference type="AlphaFoldDB" id="F8AHM4"/>
<dbReference type="InterPro" id="IPR037152">
    <property type="entry name" value="L-asparaginase_N_sf"/>
</dbReference>
<dbReference type="PROSITE" id="PS51732">
    <property type="entry name" value="ASN_GLN_ASE_3"/>
    <property type="match status" value="1"/>
</dbReference>
<dbReference type="PIRSF" id="PIRSF001220">
    <property type="entry name" value="L-ASNase_gatD"/>
    <property type="match status" value="1"/>
</dbReference>
<dbReference type="InterPro" id="IPR027475">
    <property type="entry name" value="Asparaginase/glutaminase_AS2"/>
</dbReference>
<dbReference type="InterPro" id="IPR040919">
    <property type="entry name" value="Asparaginase_C"/>
</dbReference>
<evidence type="ECO:0000256" key="1">
    <source>
        <dbReference type="ARBA" id="ARBA00010518"/>
    </source>
</evidence>
<dbReference type="eggNOG" id="arCOG01924">
    <property type="taxonomic scope" value="Archaea"/>
</dbReference>
<dbReference type="OrthoDB" id="85706at2157"/>
<evidence type="ECO:0000313" key="9">
    <source>
        <dbReference type="Proteomes" id="UP000008386"/>
    </source>
</evidence>
<evidence type="ECO:0000259" key="7">
    <source>
        <dbReference type="Pfam" id="PF17763"/>
    </source>
</evidence>
<dbReference type="SMART" id="SM00870">
    <property type="entry name" value="Asparaginase"/>
    <property type="match status" value="1"/>
</dbReference>